<dbReference type="InterPro" id="IPR017860">
    <property type="entry name" value="Peptidase_M22_CS"/>
</dbReference>
<dbReference type="PANTHER" id="PTHR11735:SF14">
    <property type="entry name" value="TRNA N6-ADENOSINE THREONYLCARBAMOYLTRANSFERASE"/>
    <property type="match status" value="1"/>
</dbReference>
<comment type="cofactor">
    <cofactor evidence="16">
        <name>a divalent metal cation</name>
        <dbReference type="ChEBI" id="CHEBI:60240"/>
    </cofactor>
    <text evidence="16">Binds 1 divalent metal cation per subunit.</text>
</comment>
<accession>A0A077RA99</accession>
<name>A0A077RA99_9BASI</name>
<dbReference type="GO" id="GO:0002949">
    <property type="term" value="P:tRNA threonylcarbamoyladenosine modification"/>
    <property type="evidence" value="ECO:0007669"/>
    <property type="project" value="UniProtKB-UniRule"/>
</dbReference>
<dbReference type="EC" id="2.3.1.234" evidence="3"/>
<feature type="binding site" evidence="16">
    <location>
        <begin position="174"/>
        <end position="178"/>
    </location>
    <ligand>
        <name>substrate</name>
    </ligand>
</feature>
<organism evidence="22">
    <name type="scientific">Melanopsichium pennsylvanicum 4</name>
    <dbReference type="NCBI Taxonomy" id="1398559"/>
    <lineage>
        <taxon>Eukaryota</taxon>
        <taxon>Fungi</taxon>
        <taxon>Dikarya</taxon>
        <taxon>Basidiomycota</taxon>
        <taxon>Ustilaginomycotina</taxon>
        <taxon>Ustilaginomycetes</taxon>
        <taxon>Ustilaginales</taxon>
        <taxon>Ustilaginaceae</taxon>
        <taxon>Melanopsichium</taxon>
    </lineage>
</organism>
<evidence type="ECO:0000256" key="16">
    <source>
        <dbReference type="HAMAP-Rule" id="MF_03180"/>
    </source>
</evidence>
<keyword evidence="5 16" id="KW-0963">Cytoplasm</keyword>
<dbReference type="PANTHER" id="PTHR11735">
    <property type="entry name" value="TRNA N6-ADENOSINE THREONYLCARBAMOYLTRANSFERASE"/>
    <property type="match status" value="1"/>
</dbReference>
<feature type="binding site" evidence="16">
    <location>
        <position position="206"/>
    </location>
    <ligand>
        <name>substrate</name>
    </ligand>
</feature>
<feature type="binding site" evidence="16">
    <location>
        <position position="221"/>
    </location>
    <ligand>
        <name>substrate</name>
    </ligand>
</feature>
<evidence type="ECO:0000313" key="22">
    <source>
        <dbReference type="EMBL" id="CDI56433.1"/>
    </source>
</evidence>
<dbReference type="FunFam" id="3.10.20.90:FF:000347">
    <property type="entry name" value="Autophagy protein 5"/>
    <property type="match status" value="1"/>
</dbReference>
<evidence type="ECO:0000256" key="17">
    <source>
        <dbReference type="SAM" id="MobiDB-lite"/>
    </source>
</evidence>
<dbReference type="Gene3D" id="1.10.246.190">
    <property type="entry name" value="Autophagy protein Apg5, helix rich domain"/>
    <property type="match status" value="1"/>
</dbReference>
<evidence type="ECO:0000259" key="19">
    <source>
        <dbReference type="Pfam" id="PF04106"/>
    </source>
</evidence>
<evidence type="ECO:0000259" key="18">
    <source>
        <dbReference type="Pfam" id="PF00814"/>
    </source>
</evidence>
<feature type="compositionally biased region" description="Polar residues" evidence="17">
    <location>
        <begin position="492"/>
        <end position="534"/>
    </location>
</feature>
<comment type="subunit">
    <text evidence="2">Conjugated with ATG12.</text>
</comment>
<keyword evidence="7 16" id="KW-0808">Transferase</keyword>
<dbReference type="GO" id="GO:0000408">
    <property type="term" value="C:EKC/KEOPS complex"/>
    <property type="evidence" value="ECO:0007669"/>
    <property type="project" value="InterPro"/>
</dbReference>
<evidence type="ECO:0000256" key="15">
    <source>
        <dbReference type="ARBA" id="ARBA00048117"/>
    </source>
</evidence>
<dbReference type="GO" id="GO:0005634">
    <property type="term" value="C:nucleus"/>
    <property type="evidence" value="ECO:0007669"/>
    <property type="project" value="UniProtKB-SubCell"/>
</dbReference>
<evidence type="ECO:0000256" key="10">
    <source>
        <dbReference type="ARBA" id="ARBA00022843"/>
    </source>
</evidence>
<dbReference type="InterPro" id="IPR042526">
    <property type="entry name" value="Atg5_HR"/>
</dbReference>
<feature type="region of interest" description="Disordered" evidence="17">
    <location>
        <begin position="827"/>
        <end position="878"/>
    </location>
</feature>
<comment type="similarity">
    <text evidence="16">Belongs to the KAE1 / TsaD family.</text>
</comment>
<evidence type="ECO:0000256" key="2">
    <source>
        <dbReference type="ARBA" id="ARBA00011554"/>
    </source>
</evidence>
<dbReference type="GO" id="GO:0061711">
    <property type="term" value="F:tRNA N(6)-L-threonylcarbamoyladenine synthase activity"/>
    <property type="evidence" value="ECO:0007669"/>
    <property type="project" value="UniProtKB-EC"/>
</dbReference>
<dbReference type="HAMAP" id="MF_01446">
    <property type="entry name" value="Kae1"/>
    <property type="match status" value="1"/>
</dbReference>
<dbReference type="InterPro" id="IPR048939">
    <property type="entry name" value="ATG5_UblA"/>
</dbReference>
<sequence>MPSRVRKADPLLYPNRPYLALGLEGSANKLGAGIVLHKSFSPATSSSFTSSSPPDSISSRSVGQVEILSNVRHTYVTPPGSGFQPSDTAKHHKEWIIRVISEAVRRSGISSLEKVDCICYTKGPGMGAPLQSVAIVARTLALMYNKPLVGVNHCVGHIEMGRTITGAHNPVVLYVSGGNTQVIAYSAQKYRIFGETLDIAVGNCLDRFARVIGLSNDPSPGQNIEKEAKKGRRLVPLPYTTKGMDVSLAGILSATEAYTRDKRFKVNPKVVYDDAAVGSLANGEVWTGEGGGKHIVNLAEPTAQVSQEEDKGLTDADVDVAQAGPSQLDSSVDTITPADLCFSLQEHIFSMLVEITERAMAHIGSKEVLIVGGVGSNQRLQHMMGVMASERGGSVFATDERFCIDNGIMIAHAGLLSHRMGLDTSLEKSTVTQRFRTDTPDIISNDLVRLFSPNTIIIIRGFGNNNSDGSVASFSPANTAALSSRRGVDANRTMSQPPLASSQRRSSSAGNYPSRSAPPSSTVPIASPSVTSTPILGPASLGQGSPSSYLTPASPHTSGFGSPSVISSYNTVSAIQSTTAFRRLVWEGTIPICVSIDASDLPPGSDPTIDSTYLVVPRISYLPLVVADVKKNLLELVLEGPESNAVNEKELWFEYEGQPLRWHWQIGLLYDYHTANPARTSISYQSITANTSGPGSLRSDAQSLAQKTALAPASVGALPSRLPWKIKLRTTKPPVERLHSNFGLESCKISFMSMIKEADFVRYGSTKKVTNLRKQEQDTLWEGVVNHDYELFWSIANKLVPTAAVSSVEPSAGASCVNRSAIASRTTSLNLEDRSTAPPVQRSLTAQPNESQASLAPSAVSAITSTDSSDPPSTPNPASYGVRSIPIRIFLPDNAPIVQEPVPPMLEDGRPNTLYAVLSALFPLLFPPPPSFGSFQAQAKPLAFAIVQGVSVPLDTEINWLGSALVGADGWVAVVIGLM</sequence>
<evidence type="ECO:0000256" key="14">
    <source>
        <dbReference type="ARBA" id="ARBA00030439"/>
    </source>
</evidence>
<feature type="domain" description="Gcp-like" evidence="18">
    <location>
        <begin position="67"/>
        <end position="411"/>
    </location>
</feature>
<dbReference type="Pfam" id="PF20638">
    <property type="entry name" value="ATG5_UblA"/>
    <property type="match status" value="1"/>
</dbReference>
<proteinExistence type="inferred from homology"/>
<evidence type="ECO:0000256" key="11">
    <source>
        <dbReference type="ARBA" id="ARBA00023242"/>
    </source>
</evidence>
<evidence type="ECO:0000256" key="3">
    <source>
        <dbReference type="ARBA" id="ARBA00012156"/>
    </source>
</evidence>
<dbReference type="Gene3D" id="3.10.20.90">
    <property type="entry name" value="Phosphatidylinositol 3-kinase Catalytic Subunit, Chain A, domain 1"/>
    <property type="match status" value="1"/>
</dbReference>
<feature type="binding site" evidence="16">
    <location>
        <position position="153"/>
    </location>
    <ligand>
        <name>a divalent metal cation</name>
        <dbReference type="ChEBI" id="CHEBI:60240"/>
    </ligand>
</feature>
<feature type="domain" description="Autophagy protein ATG5 UblB" evidence="19">
    <location>
        <begin position="884"/>
        <end position="976"/>
    </location>
</feature>
<feature type="binding site" evidence="16">
    <location>
        <position position="225"/>
    </location>
    <ligand>
        <name>substrate</name>
    </ligand>
</feature>
<protein>
    <recommendedName>
        <fullName evidence="4">Autophagy protein 5</fullName>
        <ecNumber evidence="3">2.3.1.234</ecNumber>
    </recommendedName>
    <alternativeName>
        <fullName evidence="14">N6-L-threonylcarbamoyladenine synthase</fullName>
    </alternativeName>
</protein>
<keyword evidence="10" id="KW-0832">Ubl conjugation</keyword>
<feature type="binding site" evidence="16">
    <location>
        <position position="157"/>
    </location>
    <ligand>
        <name>a divalent metal cation</name>
        <dbReference type="ChEBI" id="CHEBI:60240"/>
    </ligand>
</feature>
<evidence type="ECO:0000256" key="4">
    <source>
        <dbReference type="ARBA" id="ARBA00015616"/>
    </source>
</evidence>
<dbReference type="PROSITE" id="PS01016">
    <property type="entry name" value="GLYCOPROTEASE"/>
    <property type="match status" value="1"/>
</dbReference>
<dbReference type="PRINTS" id="PR00789">
    <property type="entry name" value="OSIALOPTASE"/>
</dbReference>
<evidence type="ECO:0000256" key="13">
    <source>
        <dbReference type="ARBA" id="ARBA00024770"/>
    </source>
</evidence>
<comment type="function">
    <text evidence="13">Involved in cytoplasm to vacuole transport (Cvt) and autophagic vesicle formation. Autophagy is essential for maintenance of amino acid levels and protein synthesis under nitrogen starvation. Required for selective autophagic degradation of the nucleus (nucleophagy). Also required for mitophagy, which eliminates defective or superfluous mitochondria in order to fulfill cellular energy requirements and prevent excess ROS production. Conjugation with ATG12, through a ubiquitin-like conjugating system involving ATG7 as an E1-like activating enzyme and ATG10 as an E2-like conjugating enzyme, is essential for its function. The ATG12-ATG5 conjugate acts as an E3-like enzyme which is required for lipidation of ATG8 and ATG8 association to the vesicle membranes.</text>
</comment>
<evidence type="ECO:0000256" key="7">
    <source>
        <dbReference type="ARBA" id="ARBA00022679"/>
    </source>
</evidence>
<dbReference type="GO" id="GO:0046872">
    <property type="term" value="F:metal ion binding"/>
    <property type="evidence" value="ECO:0007669"/>
    <property type="project" value="UniProtKB-KW"/>
</dbReference>
<evidence type="ECO:0000256" key="8">
    <source>
        <dbReference type="ARBA" id="ARBA00022694"/>
    </source>
</evidence>
<evidence type="ECO:0000256" key="1">
    <source>
        <dbReference type="ARBA" id="ARBA00006910"/>
    </source>
</evidence>
<dbReference type="InterPro" id="IPR048940">
    <property type="entry name" value="ATG5_HBR"/>
</dbReference>
<dbReference type="Gene3D" id="3.10.20.620">
    <property type="match status" value="1"/>
</dbReference>
<comment type="similarity">
    <text evidence="1">Belongs to the ATG5 family.</text>
</comment>
<dbReference type="SUPFAM" id="SSF53067">
    <property type="entry name" value="Actin-like ATPase domain"/>
    <property type="match status" value="1"/>
</dbReference>
<keyword evidence="6" id="KW-1017">Isopeptide bond</keyword>
<dbReference type="GO" id="GO:0005737">
    <property type="term" value="C:cytoplasm"/>
    <property type="evidence" value="ECO:0007669"/>
    <property type="project" value="UniProtKB-SubCell"/>
</dbReference>
<feature type="domain" description="Autophagy protein ATG5 UblA" evidence="21">
    <location>
        <begin position="585"/>
        <end position="676"/>
    </location>
</feature>
<keyword evidence="11 16" id="KW-0539">Nucleus</keyword>
<dbReference type="Pfam" id="PF20637">
    <property type="entry name" value="ATG5_HBR"/>
    <property type="match status" value="1"/>
</dbReference>
<dbReference type="InterPro" id="IPR043129">
    <property type="entry name" value="ATPase_NBD"/>
</dbReference>
<dbReference type="Gene3D" id="3.30.420.40">
    <property type="match status" value="2"/>
</dbReference>
<dbReference type="EMBL" id="HG529686">
    <property type="protein sequence ID" value="CDI56433.1"/>
    <property type="molecule type" value="Genomic_DNA"/>
</dbReference>
<dbReference type="Pfam" id="PF00814">
    <property type="entry name" value="TsaD"/>
    <property type="match status" value="1"/>
</dbReference>
<feature type="compositionally biased region" description="Polar residues" evidence="17">
    <location>
        <begin position="542"/>
        <end position="556"/>
    </location>
</feature>
<feature type="binding site" evidence="16">
    <location>
        <position position="405"/>
    </location>
    <ligand>
        <name>a divalent metal cation</name>
        <dbReference type="ChEBI" id="CHEBI:60240"/>
    </ligand>
</feature>
<evidence type="ECO:0000259" key="20">
    <source>
        <dbReference type="Pfam" id="PF20637"/>
    </source>
</evidence>
<evidence type="ECO:0000256" key="12">
    <source>
        <dbReference type="ARBA" id="ARBA00023315"/>
    </source>
</evidence>
<feature type="binding site" evidence="16">
    <location>
        <position position="377"/>
    </location>
    <ligand>
        <name>substrate</name>
    </ligand>
</feature>
<dbReference type="Pfam" id="PF04106">
    <property type="entry name" value="ATG5_UblB"/>
    <property type="match status" value="1"/>
</dbReference>
<feature type="region of interest" description="Disordered" evidence="17">
    <location>
        <begin position="483"/>
        <end position="556"/>
    </location>
</feature>
<reference evidence="22" key="1">
    <citation type="journal article" date="2014" name="Genome Biol. Evol.">
        <title>Gene Loss Rather Than Gene Gain Is Associated with a Host Jump from Monocots to Dicots in the Smut Fungus Melanopsichium pennsylvanicum.</title>
        <authorList>
            <person name="Sharma R."/>
            <person name="Mishra B."/>
            <person name="Runge F."/>
            <person name="Thines M."/>
        </authorList>
    </citation>
    <scope>NUCLEOTIDE SEQUENCE</scope>
    <source>
        <strain evidence="22">4</strain>
    </source>
</reference>
<dbReference type="AlphaFoldDB" id="A0A077RA99"/>
<dbReference type="InterPro" id="IPR048318">
    <property type="entry name" value="ATG5_UblB"/>
</dbReference>
<dbReference type="FunFam" id="1.10.246.190:FF:000003">
    <property type="entry name" value="Autophagy protein 5"/>
    <property type="match status" value="1"/>
</dbReference>
<keyword evidence="9 16" id="KW-0479">Metal-binding</keyword>
<dbReference type="InterPro" id="IPR034680">
    <property type="entry name" value="Kae1_archaea_euk"/>
</dbReference>
<dbReference type="InterPro" id="IPR017861">
    <property type="entry name" value="KAE1/TsaD"/>
</dbReference>
<feature type="compositionally biased region" description="Polar residues" evidence="17">
    <location>
        <begin position="842"/>
        <end position="855"/>
    </location>
</feature>
<keyword evidence="8 16" id="KW-0819">tRNA processing</keyword>
<feature type="binding site" evidence="16">
    <location>
        <position position="174"/>
    </location>
    <ligand>
        <name>a divalent metal cation</name>
        <dbReference type="ChEBI" id="CHEBI:60240"/>
    </ligand>
</feature>
<comment type="catalytic activity">
    <reaction evidence="15 16">
        <text>L-threonylcarbamoyladenylate + adenosine(37) in tRNA = N(6)-L-threonylcarbamoyladenosine(37) in tRNA + AMP + H(+)</text>
        <dbReference type="Rhea" id="RHEA:37059"/>
        <dbReference type="Rhea" id="RHEA-COMP:10162"/>
        <dbReference type="Rhea" id="RHEA-COMP:10163"/>
        <dbReference type="ChEBI" id="CHEBI:15378"/>
        <dbReference type="ChEBI" id="CHEBI:73682"/>
        <dbReference type="ChEBI" id="CHEBI:74411"/>
        <dbReference type="ChEBI" id="CHEBI:74418"/>
        <dbReference type="ChEBI" id="CHEBI:456215"/>
        <dbReference type="EC" id="2.3.1.234"/>
    </reaction>
</comment>
<dbReference type="FunFam" id="3.30.420.40:FF:000295">
    <property type="entry name" value="Probable tRNA N6-adenosine threonylcarbamoyltransferase"/>
    <property type="match status" value="1"/>
</dbReference>
<evidence type="ECO:0000256" key="9">
    <source>
        <dbReference type="ARBA" id="ARBA00022723"/>
    </source>
</evidence>
<evidence type="ECO:0000256" key="5">
    <source>
        <dbReference type="ARBA" id="ARBA00022490"/>
    </source>
</evidence>
<dbReference type="InterPro" id="IPR000905">
    <property type="entry name" value="Gcp-like_dom"/>
</dbReference>
<keyword evidence="12 16" id="KW-0012">Acyltransferase</keyword>
<evidence type="ECO:0000256" key="6">
    <source>
        <dbReference type="ARBA" id="ARBA00022499"/>
    </source>
</evidence>
<evidence type="ECO:0000259" key="21">
    <source>
        <dbReference type="Pfam" id="PF20638"/>
    </source>
</evidence>
<dbReference type="CDD" id="cd24132">
    <property type="entry name" value="ASKHA_NBD_OSGEP_like_euk"/>
    <property type="match status" value="1"/>
</dbReference>
<dbReference type="InterPro" id="IPR042527">
    <property type="entry name" value="Atg5_UblA_dom_sf"/>
</dbReference>
<feature type="domain" description="Autophagy protein ATG5 alpha-helical bundle region" evidence="20">
    <location>
        <begin position="745"/>
        <end position="802"/>
    </location>
</feature>
<comment type="subcellular location">
    <subcellularLocation>
        <location evidence="16">Cytoplasm</location>
    </subcellularLocation>
    <subcellularLocation>
        <location evidence="16">Nucleus</location>
    </subcellularLocation>
</comment>